<dbReference type="GO" id="GO:0045944">
    <property type="term" value="P:positive regulation of transcription by RNA polymerase II"/>
    <property type="evidence" value="ECO:0007669"/>
    <property type="project" value="UniProtKB-ARBA"/>
</dbReference>
<feature type="domain" description="C2H2-type" evidence="7">
    <location>
        <begin position="941"/>
        <end position="970"/>
    </location>
</feature>
<dbReference type="FunFam" id="3.30.160.60:FF:000125">
    <property type="entry name" value="Putative zinc finger protein 143"/>
    <property type="match status" value="1"/>
</dbReference>
<dbReference type="STRING" id="667725.A0A0L0FIL3"/>
<feature type="compositionally biased region" description="Polar residues" evidence="6">
    <location>
        <begin position="847"/>
        <end position="862"/>
    </location>
</feature>
<feature type="domain" description="C2H2-type" evidence="7">
    <location>
        <begin position="1062"/>
        <end position="1091"/>
    </location>
</feature>
<dbReference type="FunFam" id="3.30.160.60:FF:000478">
    <property type="entry name" value="Zinc finger protein 133"/>
    <property type="match status" value="1"/>
</dbReference>
<dbReference type="eggNOG" id="KOG1721">
    <property type="taxonomic scope" value="Eukaryota"/>
</dbReference>
<evidence type="ECO:0000313" key="8">
    <source>
        <dbReference type="EMBL" id="KNC76609.1"/>
    </source>
</evidence>
<dbReference type="PROSITE" id="PS50157">
    <property type="entry name" value="ZINC_FINGER_C2H2_2"/>
    <property type="match status" value="6"/>
</dbReference>
<keyword evidence="9" id="KW-1185">Reference proteome</keyword>
<dbReference type="AlphaFoldDB" id="A0A0L0FIL3"/>
<dbReference type="InterPro" id="IPR050329">
    <property type="entry name" value="GLI_C2H2-zinc-finger"/>
</dbReference>
<feature type="region of interest" description="Disordered" evidence="6">
    <location>
        <begin position="1"/>
        <end position="26"/>
    </location>
</feature>
<dbReference type="Pfam" id="PF00096">
    <property type="entry name" value="zf-C2H2"/>
    <property type="match status" value="3"/>
</dbReference>
<feature type="domain" description="C2H2-type" evidence="7">
    <location>
        <begin position="1090"/>
        <end position="1116"/>
    </location>
</feature>
<reference evidence="8 9" key="1">
    <citation type="submission" date="2011-02" db="EMBL/GenBank/DDBJ databases">
        <title>The Genome Sequence of Sphaeroforma arctica JP610.</title>
        <authorList>
            <consortium name="The Broad Institute Genome Sequencing Platform"/>
            <person name="Russ C."/>
            <person name="Cuomo C."/>
            <person name="Young S.K."/>
            <person name="Zeng Q."/>
            <person name="Gargeya S."/>
            <person name="Alvarado L."/>
            <person name="Berlin A."/>
            <person name="Chapman S.B."/>
            <person name="Chen Z."/>
            <person name="Freedman E."/>
            <person name="Gellesch M."/>
            <person name="Goldberg J."/>
            <person name="Griggs A."/>
            <person name="Gujja S."/>
            <person name="Heilman E."/>
            <person name="Heiman D."/>
            <person name="Howarth C."/>
            <person name="Mehta T."/>
            <person name="Neiman D."/>
            <person name="Pearson M."/>
            <person name="Roberts A."/>
            <person name="Saif S."/>
            <person name="Shea T."/>
            <person name="Shenoy N."/>
            <person name="Sisk P."/>
            <person name="Stolte C."/>
            <person name="Sykes S."/>
            <person name="White J."/>
            <person name="Yandava C."/>
            <person name="Burger G."/>
            <person name="Gray M.W."/>
            <person name="Holland P.W.H."/>
            <person name="King N."/>
            <person name="Lang F.B.F."/>
            <person name="Roger A.J."/>
            <person name="Ruiz-Trillo I."/>
            <person name="Haas B."/>
            <person name="Nusbaum C."/>
            <person name="Birren B."/>
        </authorList>
    </citation>
    <scope>NUCLEOTIDE SEQUENCE [LARGE SCALE GENOMIC DNA]</scope>
    <source>
        <strain evidence="8 9">JP610</strain>
    </source>
</reference>
<feature type="compositionally biased region" description="Polar residues" evidence="6">
    <location>
        <begin position="199"/>
        <end position="213"/>
    </location>
</feature>
<keyword evidence="2" id="KW-0677">Repeat</keyword>
<evidence type="ECO:0000313" key="9">
    <source>
        <dbReference type="Proteomes" id="UP000054560"/>
    </source>
</evidence>
<dbReference type="RefSeq" id="XP_014150511.1">
    <property type="nucleotide sequence ID" value="XM_014295036.1"/>
</dbReference>
<evidence type="ECO:0000256" key="5">
    <source>
        <dbReference type="PROSITE-ProRule" id="PRU00042"/>
    </source>
</evidence>
<feature type="region of interest" description="Disordered" evidence="6">
    <location>
        <begin position="782"/>
        <end position="819"/>
    </location>
</feature>
<gene>
    <name evidence="8" type="ORF">SARC_10899</name>
</gene>
<dbReference type="Proteomes" id="UP000054560">
    <property type="component" value="Unassembled WGS sequence"/>
</dbReference>
<evidence type="ECO:0000256" key="2">
    <source>
        <dbReference type="ARBA" id="ARBA00022737"/>
    </source>
</evidence>
<dbReference type="InterPro" id="IPR013087">
    <property type="entry name" value="Znf_C2H2_type"/>
</dbReference>
<feature type="compositionally biased region" description="Basic and acidic residues" evidence="6">
    <location>
        <begin position="187"/>
        <end position="198"/>
    </location>
</feature>
<dbReference type="SUPFAM" id="SSF57667">
    <property type="entry name" value="beta-beta-alpha zinc fingers"/>
    <property type="match status" value="3"/>
</dbReference>
<dbReference type="SMART" id="SM00355">
    <property type="entry name" value="ZnF_C2H2"/>
    <property type="match status" value="6"/>
</dbReference>
<feature type="region of interest" description="Disordered" evidence="6">
    <location>
        <begin position="836"/>
        <end position="864"/>
    </location>
</feature>
<feature type="region of interest" description="Disordered" evidence="6">
    <location>
        <begin position="168"/>
        <end position="239"/>
    </location>
</feature>
<dbReference type="GO" id="GO:0008270">
    <property type="term" value="F:zinc ion binding"/>
    <property type="evidence" value="ECO:0007669"/>
    <property type="project" value="UniProtKB-KW"/>
</dbReference>
<evidence type="ECO:0000256" key="3">
    <source>
        <dbReference type="ARBA" id="ARBA00022771"/>
    </source>
</evidence>
<sequence>MGRRQPRNLWGGVQNTETGAHTDGLRTTVVSGPTAVQGGLPAERCAVVDNLASGTGERDETPGNSARNGQLDSMHAGDVYTDSVPRHEGTAALTDANGSSTVGASTVTAIVQGLDEDGANNRGGGVGVSTIPGGAEGDGVDASLNVSAMPHGNSDTHVEGKVVKAAKRINRRANLKKLPATMPPSYPEDKSNRSDGKPSSRTSVTNITTNDGNSARARGEGPAQRSLTYSHTSNAAEDSDTAFAQMLDAEINGRRTRRSRVPVTHNEKTSTVVGVGEKSRSAEGSAAGETTAAGEETATNAEGSTNREPAVKRTAATREKAAKRAVAIPRPGKVGKNVASATVESSANSVMAADECEKLERGMSTWVNTGMDTETDAGIRQLIETHTGTHGVLQDSKDVRNKANDRSEPIEVDAVVRMDSEGETVHDRTDALQVDEGPGETNHSQPHTPGNMTIDGKTDSHEYAGMGAVAGRMGGKTNNADPDLPQKGQVLTIPGDATGKARSQKHGRDTNNRNYNPHRQHWAYATYLPKATSTASEGEPSSENRSGRHGNGEPVGVLSKNTQTDRVIETPDVGTITAALNGTLNNTLARTSTTSILGLVAVDSLPTSKHTIANATNAPELESAQSSLRVSQPLSSPTPDYQAQGQYHRDQYQAQVKACTSRSKRARSAAGADEPALVLQNRRWSTRAKKPVEYQEPHIYDIGGVYAAGQPRSHNPPTKVVPEGTLELEKELEGRALVALTASDSESDYGDNSDEEDISVPETAVRPEGSLVPLVVEKHMSKLKAEPESGTGKSITGAGGGGKGKGAAGSGTQPQKKKKLLPKQINFILPIPPVTGHKSVTYGGRQEASTANKSGRNNPGRQTKTEKLIENTNYSADVALEVVRTINKRVLALDNNRGAGPSSAIALEIAAQVANEDLVAERNVVRQKKGKVAPPPGEKPYACRVEGCGKTFRYSQNLNAHRAVHTGVYPYPCTWGSCEHKFVSQRDLSRHTRSSHTFERPFKCPEPECGKCFPRADTLTIHQRTHTGEKPYICSWGGCNRACGTQRELVRHVRTHTGEKPFECPVEGCTRRFADASGRNQHERAHNKPYKCPYGQECDKSFASRAGLVQHLLMQHGLVVGVVTNVNN</sequence>
<keyword evidence="3 5" id="KW-0863">Zinc-finger</keyword>
<feature type="domain" description="C2H2-type" evidence="7">
    <location>
        <begin position="971"/>
        <end position="1001"/>
    </location>
</feature>
<feature type="region of interest" description="Disordered" evidence="6">
    <location>
        <begin position="473"/>
        <end position="518"/>
    </location>
</feature>
<protein>
    <recommendedName>
        <fullName evidence="7">C2H2-type domain-containing protein</fullName>
    </recommendedName>
</protein>
<feature type="compositionally biased region" description="Gly residues" evidence="6">
    <location>
        <begin position="797"/>
        <end position="809"/>
    </location>
</feature>
<organism evidence="8 9">
    <name type="scientific">Sphaeroforma arctica JP610</name>
    <dbReference type="NCBI Taxonomy" id="667725"/>
    <lineage>
        <taxon>Eukaryota</taxon>
        <taxon>Ichthyosporea</taxon>
        <taxon>Ichthyophonida</taxon>
        <taxon>Sphaeroforma</taxon>
    </lineage>
</organism>
<dbReference type="EMBL" id="KQ243029">
    <property type="protein sequence ID" value="KNC76609.1"/>
    <property type="molecule type" value="Genomic_DNA"/>
</dbReference>
<feature type="compositionally biased region" description="Polar residues" evidence="6">
    <location>
        <begin position="531"/>
        <end position="544"/>
    </location>
</feature>
<dbReference type="PANTHER" id="PTHR19818">
    <property type="entry name" value="ZINC FINGER PROTEIN ZIC AND GLI"/>
    <property type="match status" value="1"/>
</dbReference>
<evidence type="ECO:0000256" key="1">
    <source>
        <dbReference type="ARBA" id="ARBA00022723"/>
    </source>
</evidence>
<evidence type="ECO:0000256" key="4">
    <source>
        <dbReference type="ARBA" id="ARBA00022833"/>
    </source>
</evidence>
<feature type="compositionally biased region" description="Polar residues" evidence="6">
    <location>
        <begin position="62"/>
        <end position="71"/>
    </location>
</feature>
<evidence type="ECO:0000259" key="7">
    <source>
        <dbReference type="PROSITE" id="PS50157"/>
    </source>
</evidence>
<feature type="domain" description="C2H2-type" evidence="7">
    <location>
        <begin position="1002"/>
        <end position="1031"/>
    </location>
</feature>
<keyword evidence="4" id="KW-0862">Zinc</keyword>
<feature type="compositionally biased region" description="Polar residues" evidence="6">
    <location>
        <begin position="225"/>
        <end position="236"/>
    </location>
</feature>
<dbReference type="PANTHER" id="PTHR19818:SF139">
    <property type="entry name" value="PAIR-RULE PROTEIN ODD-PAIRED"/>
    <property type="match status" value="1"/>
</dbReference>
<dbReference type="PROSITE" id="PS00028">
    <property type="entry name" value="ZINC_FINGER_C2H2_1"/>
    <property type="match status" value="5"/>
</dbReference>
<keyword evidence="1" id="KW-0479">Metal-binding</keyword>
<dbReference type="GO" id="GO:0000981">
    <property type="term" value="F:DNA-binding transcription factor activity, RNA polymerase II-specific"/>
    <property type="evidence" value="ECO:0007669"/>
    <property type="project" value="TreeGrafter"/>
</dbReference>
<dbReference type="InterPro" id="IPR036236">
    <property type="entry name" value="Znf_C2H2_sf"/>
</dbReference>
<feature type="compositionally biased region" description="Low complexity" evidence="6">
    <location>
        <begin position="282"/>
        <end position="306"/>
    </location>
</feature>
<proteinExistence type="predicted"/>
<evidence type="ECO:0000256" key="6">
    <source>
        <dbReference type="SAM" id="MobiDB-lite"/>
    </source>
</evidence>
<feature type="region of interest" description="Disordered" evidence="6">
    <location>
        <begin position="614"/>
        <end position="643"/>
    </location>
</feature>
<dbReference type="GeneID" id="25911403"/>
<name>A0A0L0FIL3_9EUKA</name>
<accession>A0A0L0FIL3</accession>
<feature type="region of interest" description="Disordered" evidence="6">
    <location>
        <begin position="269"/>
        <end position="318"/>
    </location>
</feature>
<dbReference type="GO" id="GO:0005634">
    <property type="term" value="C:nucleus"/>
    <property type="evidence" value="ECO:0007669"/>
    <property type="project" value="UniProtKB-ARBA"/>
</dbReference>
<dbReference type="Gene3D" id="3.30.160.60">
    <property type="entry name" value="Classic Zinc Finger"/>
    <property type="match status" value="5"/>
</dbReference>
<dbReference type="FunFam" id="3.30.160.60:FF:000072">
    <property type="entry name" value="zinc finger protein 143 isoform X1"/>
    <property type="match status" value="1"/>
</dbReference>
<dbReference type="OrthoDB" id="8922241at2759"/>
<dbReference type="GO" id="GO:0000978">
    <property type="term" value="F:RNA polymerase II cis-regulatory region sequence-specific DNA binding"/>
    <property type="evidence" value="ECO:0007669"/>
    <property type="project" value="TreeGrafter"/>
</dbReference>
<feature type="region of interest" description="Disordered" evidence="6">
    <location>
        <begin position="531"/>
        <end position="565"/>
    </location>
</feature>
<feature type="domain" description="C2H2-type" evidence="7">
    <location>
        <begin position="1032"/>
        <end position="1061"/>
    </location>
</feature>
<feature type="region of interest" description="Disordered" evidence="6">
    <location>
        <begin position="53"/>
        <end position="82"/>
    </location>
</feature>